<protein>
    <submittedName>
        <fullName evidence="6">D-ribose-binding periplasmic protein</fullName>
    </submittedName>
</protein>
<dbReference type="PANTHER" id="PTHR46847">
    <property type="entry name" value="D-ALLOSE-BINDING PERIPLASMIC PROTEIN-RELATED"/>
    <property type="match status" value="1"/>
</dbReference>
<dbReference type="AlphaFoldDB" id="A0A0D8HHH3"/>
<dbReference type="RefSeq" id="WP_052605404.1">
    <property type="nucleotide sequence ID" value="NZ_JXYS01000042.1"/>
</dbReference>
<evidence type="ECO:0000256" key="2">
    <source>
        <dbReference type="ARBA" id="ARBA00007639"/>
    </source>
</evidence>
<dbReference type="InterPro" id="IPR028082">
    <property type="entry name" value="Peripla_BP_I"/>
</dbReference>
<evidence type="ECO:0000313" key="7">
    <source>
        <dbReference type="Proteomes" id="UP000032360"/>
    </source>
</evidence>
<dbReference type="STRING" id="1280514.AXFE_17080"/>
<dbReference type="InterPro" id="IPR025997">
    <property type="entry name" value="SBP_2_dom"/>
</dbReference>
<proteinExistence type="inferred from homology"/>
<dbReference type="Proteomes" id="UP000032360">
    <property type="component" value="Unassembled WGS sequence"/>
</dbReference>
<feature type="domain" description="Periplasmic binding protein" evidence="5">
    <location>
        <begin position="59"/>
        <end position="314"/>
    </location>
</feature>
<evidence type="ECO:0000313" key="6">
    <source>
        <dbReference type="EMBL" id="KJF17430.1"/>
    </source>
</evidence>
<dbReference type="SUPFAM" id="SSF53822">
    <property type="entry name" value="Periplasmic binding protein-like I"/>
    <property type="match status" value="1"/>
</dbReference>
<dbReference type="Pfam" id="PF13407">
    <property type="entry name" value="Peripla_BP_4"/>
    <property type="match status" value="1"/>
</dbReference>
<organism evidence="6 7">
    <name type="scientific">Acidithrix ferrooxidans</name>
    <dbReference type="NCBI Taxonomy" id="1280514"/>
    <lineage>
        <taxon>Bacteria</taxon>
        <taxon>Bacillati</taxon>
        <taxon>Actinomycetota</taxon>
        <taxon>Acidimicrobiia</taxon>
        <taxon>Acidimicrobiales</taxon>
        <taxon>Acidimicrobiaceae</taxon>
        <taxon>Acidithrix</taxon>
    </lineage>
</organism>
<comment type="similarity">
    <text evidence="2">Belongs to the bacterial solute-binding protein 2 family.</text>
</comment>
<evidence type="ECO:0000256" key="1">
    <source>
        <dbReference type="ARBA" id="ARBA00004196"/>
    </source>
</evidence>
<evidence type="ECO:0000256" key="3">
    <source>
        <dbReference type="ARBA" id="ARBA00022729"/>
    </source>
</evidence>
<comment type="caution">
    <text evidence="6">The sequence shown here is derived from an EMBL/GenBank/DDBJ whole genome shotgun (WGS) entry which is preliminary data.</text>
</comment>
<dbReference type="GO" id="GO:0030246">
    <property type="term" value="F:carbohydrate binding"/>
    <property type="evidence" value="ECO:0007669"/>
    <property type="project" value="UniProtKB-ARBA"/>
</dbReference>
<reference evidence="6 7" key="1">
    <citation type="submission" date="2015-01" db="EMBL/GenBank/DDBJ databases">
        <title>Draft genome of the acidophilic iron oxidizer Acidithrix ferrooxidans strain Py-F3.</title>
        <authorList>
            <person name="Poehlein A."/>
            <person name="Eisen S."/>
            <person name="Schloemann M."/>
            <person name="Johnson B.D."/>
            <person name="Daniel R."/>
            <person name="Muehling M."/>
        </authorList>
    </citation>
    <scope>NUCLEOTIDE SEQUENCE [LARGE SCALE GENOMIC DNA]</scope>
    <source>
        <strain evidence="6 7">Py-F3</strain>
    </source>
</reference>
<accession>A0A0D8HHH3</accession>
<name>A0A0D8HHH3_9ACTN</name>
<sequence length="346" mass="34935">MRINIRKHNWGVRRMMGLASVAALGAIAAACGSTSASTTTTTAAASSSTTAAKAQYTLAYVPGVTGIAFYDSLAAGMKSEATKLGMKFIYQGAAAFSPSAQTPIVNGVCTQKPSVLVVSPTDPVAMAPAINSCLSAGIPVITTDTTLTDASKITSQITTSNAEGGKLAADFIGKAIGGSGQVAILSISATATTQVARAQGFENEIKAAFPNISVVALQYTGQAIADSTTAVNALMLAHPGIKAFFAVSGTGAEGAADAFSANGTTGKVTVVGFDAGPNSVKMLQAGQISALVAQQASQEGVLAAQYAYDKLTGKTSSITATVQLPDVLITTADSKLASFSKYFYKL</sequence>
<dbReference type="GO" id="GO:0030313">
    <property type="term" value="C:cell envelope"/>
    <property type="evidence" value="ECO:0007669"/>
    <property type="project" value="UniProtKB-SubCell"/>
</dbReference>
<feature type="signal peptide" evidence="4">
    <location>
        <begin position="1"/>
        <end position="36"/>
    </location>
</feature>
<evidence type="ECO:0000256" key="4">
    <source>
        <dbReference type="SAM" id="SignalP"/>
    </source>
</evidence>
<dbReference type="Gene3D" id="3.40.50.2300">
    <property type="match status" value="2"/>
</dbReference>
<dbReference type="PANTHER" id="PTHR46847:SF1">
    <property type="entry name" value="D-ALLOSE-BINDING PERIPLASMIC PROTEIN-RELATED"/>
    <property type="match status" value="1"/>
</dbReference>
<dbReference type="OrthoDB" id="9800520at2"/>
<dbReference type="CDD" id="cd20007">
    <property type="entry name" value="PBP1_ABC_sugar_binding-like"/>
    <property type="match status" value="1"/>
</dbReference>
<keyword evidence="3 4" id="KW-0732">Signal</keyword>
<dbReference type="PROSITE" id="PS51257">
    <property type="entry name" value="PROKAR_LIPOPROTEIN"/>
    <property type="match status" value="1"/>
</dbReference>
<keyword evidence="7" id="KW-1185">Reference proteome</keyword>
<comment type="subcellular location">
    <subcellularLocation>
        <location evidence="1">Cell envelope</location>
    </subcellularLocation>
</comment>
<evidence type="ECO:0000259" key="5">
    <source>
        <dbReference type="Pfam" id="PF13407"/>
    </source>
</evidence>
<feature type="chain" id="PRO_5038902819" evidence="4">
    <location>
        <begin position="37"/>
        <end position="346"/>
    </location>
</feature>
<dbReference type="EMBL" id="JXYS01000042">
    <property type="protein sequence ID" value="KJF17430.1"/>
    <property type="molecule type" value="Genomic_DNA"/>
</dbReference>
<gene>
    <name evidence="6" type="primary">rbsB</name>
    <name evidence="6" type="ORF">AXFE_17080</name>
</gene>